<evidence type="ECO:0000256" key="1">
    <source>
        <dbReference type="ARBA" id="ARBA00022729"/>
    </source>
</evidence>
<dbReference type="PANTHER" id="PTHR35936">
    <property type="entry name" value="MEMBRANE-BOUND LYTIC MUREIN TRANSGLYCOSYLASE F"/>
    <property type="match status" value="1"/>
</dbReference>
<evidence type="ECO:0000313" key="4">
    <source>
        <dbReference type="EMBL" id="SMP35536.1"/>
    </source>
</evidence>
<dbReference type="InterPro" id="IPR001638">
    <property type="entry name" value="Solute-binding_3/MltF_N"/>
</dbReference>
<dbReference type="Pfam" id="PF00497">
    <property type="entry name" value="SBP_bac_3"/>
    <property type="match status" value="1"/>
</dbReference>
<reference evidence="4 5" key="1">
    <citation type="submission" date="2017-05" db="EMBL/GenBank/DDBJ databases">
        <authorList>
            <person name="Varghese N."/>
            <person name="Submissions S."/>
        </authorList>
    </citation>
    <scope>NUCLEOTIDE SEQUENCE [LARGE SCALE GENOMIC DNA]</scope>
    <source>
        <strain evidence="4 5">DSM 15949</strain>
    </source>
</reference>
<keyword evidence="1 2" id="KW-0732">Signal</keyword>
<name>A0ABY1PJM5_9HYPH</name>
<dbReference type="SMART" id="SM00062">
    <property type="entry name" value="PBPb"/>
    <property type="match status" value="1"/>
</dbReference>
<dbReference type="SUPFAM" id="SSF53850">
    <property type="entry name" value="Periplasmic binding protein-like II"/>
    <property type="match status" value="1"/>
</dbReference>
<protein>
    <submittedName>
        <fullName evidence="4">Amino acid ABC transporter substrate-binding protein, PAAT family</fullName>
    </submittedName>
</protein>
<organism evidence="4 5">
    <name type="scientific">Roseibium denhamense</name>
    <dbReference type="NCBI Taxonomy" id="76305"/>
    <lineage>
        <taxon>Bacteria</taxon>
        <taxon>Pseudomonadati</taxon>
        <taxon>Pseudomonadota</taxon>
        <taxon>Alphaproteobacteria</taxon>
        <taxon>Hyphomicrobiales</taxon>
        <taxon>Stappiaceae</taxon>
        <taxon>Roseibium</taxon>
    </lineage>
</organism>
<evidence type="ECO:0000259" key="3">
    <source>
        <dbReference type="SMART" id="SM00062"/>
    </source>
</evidence>
<feature type="chain" id="PRO_5046681493" evidence="2">
    <location>
        <begin position="24"/>
        <end position="251"/>
    </location>
</feature>
<dbReference type="Gene3D" id="3.40.190.10">
    <property type="entry name" value="Periplasmic binding protein-like II"/>
    <property type="match status" value="2"/>
</dbReference>
<dbReference type="Proteomes" id="UP001157914">
    <property type="component" value="Unassembled WGS sequence"/>
</dbReference>
<accession>A0ABY1PJM5</accession>
<feature type="signal peptide" evidence="2">
    <location>
        <begin position="1"/>
        <end position="23"/>
    </location>
</feature>
<dbReference type="PANTHER" id="PTHR35936:SF25">
    <property type="entry name" value="ABC TRANSPORTER SUBSTRATE-BINDING PROTEIN"/>
    <property type="match status" value="1"/>
</dbReference>
<comment type="caution">
    <text evidence="4">The sequence shown here is derived from an EMBL/GenBank/DDBJ whole genome shotgun (WGS) entry which is preliminary data.</text>
</comment>
<gene>
    <name evidence="4" type="ORF">SAMN06265374_4043</name>
</gene>
<evidence type="ECO:0000313" key="5">
    <source>
        <dbReference type="Proteomes" id="UP001157914"/>
    </source>
</evidence>
<dbReference type="RefSeq" id="WP_155191060.1">
    <property type="nucleotide sequence ID" value="NZ_BAAAEA010000002.1"/>
</dbReference>
<proteinExistence type="predicted"/>
<keyword evidence="5" id="KW-1185">Reference proteome</keyword>
<evidence type="ECO:0000256" key="2">
    <source>
        <dbReference type="SAM" id="SignalP"/>
    </source>
</evidence>
<feature type="domain" description="Solute-binding protein family 3/N-terminal" evidence="3">
    <location>
        <begin position="25"/>
        <end position="251"/>
    </location>
</feature>
<dbReference type="EMBL" id="FXTT01000006">
    <property type="protein sequence ID" value="SMP35536.1"/>
    <property type="molecule type" value="Genomic_DNA"/>
</dbReference>
<sequence length="251" mass="27525">MKYLMRFVSAFCLLAILSVPARAEAIKLVTLEYPPYEYETETGADGIVVRILQEAFQKMGKDIEISVLPWKRALNMTQTGEADAIFTAYKTPERETFLDYSETVLMPQVLSVWAKKGSDIGFDGSIESLSNVSIGLVDGISYGTAVDDAVAAGTLKSLDYAPESSNNIKKLLGGRIDAVIMNKYGAMHHLKNQNGLDQVAEIEPEISSVPSYIAFSKANGLADLRDQLDGVLQEMIASGEYQSIIDAYFQE</sequence>